<accession>A0A9P9WX34</accession>
<dbReference type="InterPro" id="IPR051678">
    <property type="entry name" value="AGP_Transferase"/>
</dbReference>
<dbReference type="InterPro" id="IPR011009">
    <property type="entry name" value="Kinase-like_dom_sf"/>
</dbReference>
<dbReference type="SUPFAM" id="SSF56112">
    <property type="entry name" value="Protein kinase-like (PK-like)"/>
    <property type="match status" value="1"/>
</dbReference>
<dbReference type="PANTHER" id="PTHR21310">
    <property type="entry name" value="AMINOGLYCOSIDE PHOSPHOTRANSFERASE-RELATED-RELATED"/>
    <property type="match status" value="1"/>
</dbReference>
<sequence length="211" mass="24665">MSRSTGLPVAQRWDEQRFRNEAAALELVSTNTTIPVPKLLSWGRDEKGLLFLETELLQRSVCCDTAGDHCRMPKLHGATTGECVDCRRIARDNANRFIYDTVLPQLQILKHNTTGLNGFVIPSRWVTDWDQRELWSPKRSDVDEFVFCHLNLTAHNLMLDSETLEVMALIDWEDAGFFSPEFQQWRYSREELFDLYDDHEWIRKCISLIDR</sequence>
<organism evidence="2 3">
    <name type="scientific">Neoarthrinium moseri</name>
    <dbReference type="NCBI Taxonomy" id="1658444"/>
    <lineage>
        <taxon>Eukaryota</taxon>
        <taxon>Fungi</taxon>
        <taxon>Dikarya</taxon>
        <taxon>Ascomycota</taxon>
        <taxon>Pezizomycotina</taxon>
        <taxon>Sordariomycetes</taxon>
        <taxon>Xylariomycetidae</taxon>
        <taxon>Amphisphaeriales</taxon>
        <taxon>Apiosporaceae</taxon>
        <taxon>Neoarthrinium</taxon>
    </lineage>
</organism>
<feature type="domain" description="Aminoglycoside phosphotransferase" evidence="1">
    <location>
        <begin position="13"/>
        <end position="177"/>
    </location>
</feature>
<evidence type="ECO:0000313" key="2">
    <source>
        <dbReference type="EMBL" id="KAI1880873.1"/>
    </source>
</evidence>
<comment type="caution">
    <text evidence="2">The sequence shown here is derived from an EMBL/GenBank/DDBJ whole genome shotgun (WGS) entry which is preliminary data.</text>
</comment>
<dbReference type="Pfam" id="PF01636">
    <property type="entry name" value="APH"/>
    <property type="match status" value="1"/>
</dbReference>
<dbReference type="PANTHER" id="PTHR21310:SF39">
    <property type="entry name" value="AMINOGLYCOSIDE PHOSPHOTRANSFERASE DOMAIN-CONTAINING PROTEIN"/>
    <property type="match status" value="1"/>
</dbReference>
<dbReference type="Proteomes" id="UP000829685">
    <property type="component" value="Unassembled WGS sequence"/>
</dbReference>
<keyword evidence="3" id="KW-1185">Reference proteome</keyword>
<gene>
    <name evidence="2" type="ORF">JX265_001113</name>
</gene>
<evidence type="ECO:0000313" key="3">
    <source>
        <dbReference type="Proteomes" id="UP000829685"/>
    </source>
</evidence>
<dbReference type="AlphaFoldDB" id="A0A9P9WX34"/>
<reference evidence="2" key="1">
    <citation type="submission" date="2021-03" db="EMBL/GenBank/DDBJ databases">
        <title>Revisited historic fungal species revealed as producer of novel bioactive compounds through whole genome sequencing and comparative genomics.</title>
        <authorList>
            <person name="Vignolle G.A."/>
            <person name="Hochenegger N."/>
            <person name="Mach R.L."/>
            <person name="Mach-Aigner A.R."/>
            <person name="Javad Rahimi M."/>
            <person name="Salim K.A."/>
            <person name="Chan C.M."/>
            <person name="Lim L.B.L."/>
            <person name="Cai F."/>
            <person name="Druzhinina I.S."/>
            <person name="U'Ren J.M."/>
            <person name="Derntl C."/>
        </authorList>
    </citation>
    <scope>NUCLEOTIDE SEQUENCE</scope>
    <source>
        <strain evidence="2">TUCIM 5799</strain>
    </source>
</reference>
<name>A0A9P9WX34_9PEZI</name>
<dbReference type="EMBL" id="JAFIMR010000002">
    <property type="protein sequence ID" value="KAI1880873.1"/>
    <property type="molecule type" value="Genomic_DNA"/>
</dbReference>
<protein>
    <recommendedName>
        <fullName evidence="1">Aminoglycoside phosphotransferase domain-containing protein</fullName>
    </recommendedName>
</protein>
<evidence type="ECO:0000259" key="1">
    <source>
        <dbReference type="Pfam" id="PF01636"/>
    </source>
</evidence>
<proteinExistence type="predicted"/>
<dbReference type="InterPro" id="IPR002575">
    <property type="entry name" value="Aminoglycoside_PTrfase"/>
</dbReference>